<dbReference type="HOGENOM" id="CLU_2550383_0_0_2"/>
<gene>
    <name evidence="1" type="ordered locus">Ngar_c23650</name>
</gene>
<dbReference type="KEGG" id="nga:Ngar_c23650"/>
<reference evidence="1 2" key="1">
    <citation type="journal article" date="2012" name="Environ. Microbiol.">
        <title>The genome of the ammonia-oxidizing Candidatus Nitrososphaera gargensis: insights into metabolic versatility and environmental adaptations.</title>
        <authorList>
            <person name="Spang A."/>
            <person name="Poehlein A."/>
            <person name="Offre P."/>
            <person name="Zumbragel S."/>
            <person name="Haider S."/>
            <person name="Rychlik N."/>
            <person name="Nowka B."/>
            <person name="Schmeisser C."/>
            <person name="Lebedeva E.V."/>
            <person name="Rattei T."/>
            <person name="Bohm C."/>
            <person name="Schmid M."/>
            <person name="Galushko A."/>
            <person name="Hatzenpichler R."/>
            <person name="Weinmaier T."/>
            <person name="Daniel R."/>
            <person name="Schleper C."/>
            <person name="Spieck E."/>
            <person name="Streit W."/>
            <person name="Wagner M."/>
        </authorList>
    </citation>
    <scope>NUCLEOTIDE SEQUENCE [LARGE SCALE GENOMIC DNA]</scope>
    <source>
        <strain evidence="2">Ga9.2</strain>
    </source>
</reference>
<proteinExistence type="predicted"/>
<evidence type="ECO:0000313" key="2">
    <source>
        <dbReference type="Proteomes" id="UP000008037"/>
    </source>
</evidence>
<keyword evidence="2" id="KW-1185">Reference proteome</keyword>
<sequence>MRDAAGVIVRLSPYTPNAMSLIPYTKGAIAIIKATSKTPKKGEIKAMPAMTTVARPRQYLLLLTSWVSSISYSGQNAGNAAE</sequence>
<dbReference type="STRING" id="1237085.Ngar_c23650"/>
<dbReference type="InParanoid" id="K0IHA3"/>
<organism evidence="1 2">
    <name type="scientific">Nitrososphaera gargensis (strain Ga9.2)</name>
    <dbReference type="NCBI Taxonomy" id="1237085"/>
    <lineage>
        <taxon>Archaea</taxon>
        <taxon>Nitrososphaerota</taxon>
        <taxon>Nitrososphaeria</taxon>
        <taxon>Nitrososphaerales</taxon>
        <taxon>Nitrososphaeraceae</taxon>
        <taxon>Nitrososphaera</taxon>
    </lineage>
</organism>
<name>K0IHA3_NITGG</name>
<dbReference type="BioCyc" id="CNIT1237085:G1324-2363-MONOMER"/>
<dbReference type="AlphaFoldDB" id="K0IHA3"/>
<protein>
    <submittedName>
        <fullName evidence="1">Uncharacterized protein</fullName>
    </submittedName>
</protein>
<dbReference type="Proteomes" id="UP000008037">
    <property type="component" value="Chromosome"/>
</dbReference>
<evidence type="ECO:0000313" key="1">
    <source>
        <dbReference type="EMBL" id="AFU59290.1"/>
    </source>
</evidence>
<dbReference type="EMBL" id="CP002408">
    <property type="protein sequence ID" value="AFU59290.1"/>
    <property type="molecule type" value="Genomic_DNA"/>
</dbReference>
<accession>K0IHA3</accession>